<evidence type="ECO:0000256" key="1">
    <source>
        <dbReference type="ARBA" id="ARBA00022669"/>
    </source>
</evidence>
<evidence type="ECO:0000313" key="9">
    <source>
        <dbReference type="EMBL" id="GAV03818.1"/>
    </source>
</evidence>
<sequence>MGNATGKMQDYSHKRILPCWTLTVFLLVGTIVKTLLLTVSHASASFHWTAGSHATILDPSLPQLAPLLSKNLPLSFRMRRQIGGDPFRSIFKAPCFGRFGFFEDPFSCSHYHHCMTNGTHIRRTCMPPLQFSEERQMCAEPGTVDCPDLPDFWLAAGAAAAVSGSAGSAPSAPHSPSPPSHPNAIHNTPNHMAPFSAASSNNPFLARGPTFNAPSQPPASVHSLVSPFHHRGESNHLSASAADGPSPAGSATMTDRDPMLSPSRSAVQLTNDPGYITTYNNRRHHAASPNGVRHVSPMIAAPNGVQPGNVLSTGGHLQMLPGTPHHSSWDAQSRAPAHRRYPSSQNAPVVHHSQSGSYSDFNNPSSSSSAASLLHAQLAQHNNANGASDPSHSPAASNAAPLGALDLLYGPQSKMPETPPDSVLERLGMHDANVNTQQVIQAALAGKGPVDPLHKILSNLMRGPEHTSGNHAAERGSGAGATNSETICAPQQRGFFADFEHDCKGYYFCSPFGDRADFRCPVGRFYSEKTVSCETLENSSCATPTPVISPPLDGSAPQFGIPYSHATPDAASEFGSHLSQQQQVASGASSGNKAIVMRGGLQPSAGMYHQPYPQTPAVYNSDISAGQGLDAHLLAHLRSNQPAPAPNGQPDQGPAVPSNGQWPSNPAPPAMNYPGYPYPMLPPPMPGGYGPFNSHYPNAVETKKVNAMPIKDAPLSDTPSDSPSDLPSDVSPVPEPSTSATVFGALESKLRSSWKSLAGISVDTEPVPPVDVASPVNTTLATIRPKTVPAVTTTLTSIPALNSTEEMMAAESVDTANSIVVPMASSMSKAFDNARYMQAQAAARSAALKAFRSAKYVDRKRTPNLKLLDELSGITTA</sequence>
<feature type="domain" description="Chitin-binding type-2" evidence="8">
    <location>
        <begin position="92"/>
        <end position="148"/>
    </location>
</feature>
<accession>A0A1D1VVK2</accession>
<feature type="compositionally biased region" description="Polar residues" evidence="6">
    <location>
        <begin position="262"/>
        <end position="271"/>
    </location>
</feature>
<feature type="region of interest" description="Disordered" evidence="6">
    <location>
        <begin position="164"/>
        <end position="273"/>
    </location>
</feature>
<organism evidence="9 10">
    <name type="scientific">Ramazzottius varieornatus</name>
    <name type="common">Water bear</name>
    <name type="synonym">Tardigrade</name>
    <dbReference type="NCBI Taxonomy" id="947166"/>
    <lineage>
        <taxon>Eukaryota</taxon>
        <taxon>Metazoa</taxon>
        <taxon>Ecdysozoa</taxon>
        <taxon>Tardigrada</taxon>
        <taxon>Eutardigrada</taxon>
        <taxon>Parachela</taxon>
        <taxon>Hypsibioidea</taxon>
        <taxon>Ramazzottiidae</taxon>
        <taxon>Ramazzottius</taxon>
    </lineage>
</organism>
<protein>
    <recommendedName>
        <fullName evidence="8">Chitin-binding type-2 domain-containing protein</fullName>
    </recommendedName>
</protein>
<keyword evidence="1" id="KW-0147">Chitin-binding</keyword>
<dbReference type="PANTHER" id="PTHR23301:SF0">
    <property type="entry name" value="CHITIN-BINDING TYPE-2 DOMAIN-CONTAINING PROTEIN-RELATED"/>
    <property type="match status" value="1"/>
</dbReference>
<dbReference type="PROSITE" id="PS50940">
    <property type="entry name" value="CHIT_BIND_II"/>
    <property type="match status" value="2"/>
</dbReference>
<evidence type="ECO:0000259" key="8">
    <source>
        <dbReference type="PROSITE" id="PS50940"/>
    </source>
</evidence>
<keyword evidence="4" id="KW-1015">Disulfide bond</keyword>
<dbReference type="SUPFAM" id="SSF57625">
    <property type="entry name" value="Invertebrate chitin-binding proteins"/>
    <property type="match status" value="2"/>
</dbReference>
<keyword evidence="7" id="KW-0812">Transmembrane</keyword>
<feature type="transmembrane region" description="Helical" evidence="7">
    <location>
        <begin position="16"/>
        <end position="36"/>
    </location>
</feature>
<evidence type="ECO:0000256" key="6">
    <source>
        <dbReference type="SAM" id="MobiDB-lite"/>
    </source>
</evidence>
<name>A0A1D1VVK2_RAMVA</name>
<keyword evidence="10" id="KW-1185">Reference proteome</keyword>
<comment type="caution">
    <text evidence="9">The sequence shown here is derived from an EMBL/GenBank/DDBJ whole genome shotgun (WGS) entry which is preliminary data.</text>
</comment>
<evidence type="ECO:0000256" key="5">
    <source>
        <dbReference type="ARBA" id="ARBA00023180"/>
    </source>
</evidence>
<proteinExistence type="predicted"/>
<dbReference type="GO" id="GO:0008061">
    <property type="term" value="F:chitin binding"/>
    <property type="evidence" value="ECO:0007669"/>
    <property type="project" value="UniProtKB-KW"/>
</dbReference>
<keyword evidence="7" id="KW-0472">Membrane</keyword>
<feature type="compositionally biased region" description="Low complexity" evidence="6">
    <location>
        <begin position="238"/>
        <end position="251"/>
    </location>
</feature>
<dbReference type="InterPro" id="IPR002557">
    <property type="entry name" value="Chitin-bd_dom"/>
</dbReference>
<evidence type="ECO:0000313" key="10">
    <source>
        <dbReference type="Proteomes" id="UP000186922"/>
    </source>
</evidence>
<evidence type="ECO:0000256" key="4">
    <source>
        <dbReference type="ARBA" id="ARBA00023157"/>
    </source>
</evidence>
<keyword evidence="5" id="KW-0325">Glycoprotein</keyword>
<feature type="region of interest" description="Disordered" evidence="6">
    <location>
        <begin position="316"/>
        <end position="370"/>
    </location>
</feature>
<dbReference type="SMART" id="SM00494">
    <property type="entry name" value="ChtBD2"/>
    <property type="match status" value="2"/>
</dbReference>
<feature type="region of interest" description="Disordered" evidence="6">
    <location>
        <begin position="711"/>
        <end position="739"/>
    </location>
</feature>
<feature type="compositionally biased region" description="Polar residues" evidence="6">
    <location>
        <begin position="342"/>
        <end position="364"/>
    </location>
</feature>
<keyword evidence="2" id="KW-0732">Signal</keyword>
<gene>
    <name evidence="9" type="primary">RvY_14194-1</name>
    <name evidence="9" type="synonym">RvY_14194.1</name>
    <name evidence="9" type="ORF">RvY_14194</name>
</gene>
<dbReference type="InterPro" id="IPR051940">
    <property type="entry name" value="Chitin_bind-dev_reg"/>
</dbReference>
<feature type="region of interest" description="Disordered" evidence="6">
    <location>
        <begin position="461"/>
        <end position="484"/>
    </location>
</feature>
<dbReference type="AlphaFoldDB" id="A0A1D1VVK2"/>
<dbReference type="InterPro" id="IPR036508">
    <property type="entry name" value="Chitin-bd_dom_sf"/>
</dbReference>
<dbReference type="Proteomes" id="UP000186922">
    <property type="component" value="Unassembled WGS sequence"/>
</dbReference>
<feature type="domain" description="Chitin-binding type-2" evidence="8">
    <location>
        <begin position="485"/>
        <end position="543"/>
    </location>
</feature>
<dbReference type="OrthoDB" id="10651279at2759"/>
<reference evidence="9 10" key="1">
    <citation type="journal article" date="2016" name="Nat. Commun.">
        <title>Extremotolerant tardigrade genome and improved radiotolerance of human cultured cells by tardigrade-unique protein.</title>
        <authorList>
            <person name="Hashimoto T."/>
            <person name="Horikawa D.D."/>
            <person name="Saito Y."/>
            <person name="Kuwahara H."/>
            <person name="Kozuka-Hata H."/>
            <person name="Shin-I T."/>
            <person name="Minakuchi Y."/>
            <person name="Ohishi K."/>
            <person name="Motoyama A."/>
            <person name="Aizu T."/>
            <person name="Enomoto A."/>
            <person name="Kondo K."/>
            <person name="Tanaka S."/>
            <person name="Hara Y."/>
            <person name="Koshikawa S."/>
            <person name="Sagara H."/>
            <person name="Miura T."/>
            <person name="Yokobori S."/>
            <person name="Miyagawa K."/>
            <person name="Suzuki Y."/>
            <person name="Kubo T."/>
            <person name="Oyama M."/>
            <person name="Kohara Y."/>
            <person name="Fujiyama A."/>
            <person name="Arakawa K."/>
            <person name="Katayama T."/>
            <person name="Toyoda A."/>
            <person name="Kunieda T."/>
        </authorList>
    </citation>
    <scope>NUCLEOTIDE SEQUENCE [LARGE SCALE GENOMIC DNA]</scope>
    <source>
        <strain evidence="9 10">YOKOZUNA-1</strain>
    </source>
</reference>
<evidence type="ECO:0000256" key="7">
    <source>
        <dbReference type="SAM" id="Phobius"/>
    </source>
</evidence>
<feature type="region of interest" description="Disordered" evidence="6">
    <location>
        <begin position="639"/>
        <end position="668"/>
    </location>
</feature>
<keyword evidence="3" id="KW-0677">Repeat</keyword>
<dbReference type="GO" id="GO:0005576">
    <property type="term" value="C:extracellular region"/>
    <property type="evidence" value="ECO:0007669"/>
    <property type="project" value="InterPro"/>
</dbReference>
<dbReference type="Pfam" id="PF01607">
    <property type="entry name" value="CBM_14"/>
    <property type="match status" value="2"/>
</dbReference>
<feature type="compositionally biased region" description="Low complexity" evidence="6">
    <location>
        <begin position="715"/>
        <end position="739"/>
    </location>
</feature>
<keyword evidence="7" id="KW-1133">Transmembrane helix</keyword>
<dbReference type="Gene3D" id="2.170.140.10">
    <property type="entry name" value="Chitin binding domain"/>
    <property type="match status" value="1"/>
</dbReference>
<evidence type="ECO:0000256" key="3">
    <source>
        <dbReference type="ARBA" id="ARBA00022737"/>
    </source>
</evidence>
<dbReference type="EMBL" id="BDGG01000010">
    <property type="protein sequence ID" value="GAV03818.1"/>
    <property type="molecule type" value="Genomic_DNA"/>
</dbReference>
<dbReference type="PANTHER" id="PTHR23301">
    <property type="entry name" value="CHITIN BINDING PERITROPHIN-A"/>
    <property type="match status" value="1"/>
</dbReference>
<evidence type="ECO:0000256" key="2">
    <source>
        <dbReference type="ARBA" id="ARBA00022729"/>
    </source>
</evidence>